<dbReference type="Proteomes" id="UP000010087">
    <property type="component" value="Chromosome 2"/>
</dbReference>
<evidence type="ECO:0000313" key="2">
    <source>
        <dbReference type="Proteomes" id="UP000010087"/>
    </source>
</evidence>
<protein>
    <submittedName>
        <fullName evidence="1">Uncharacterized protein</fullName>
    </submittedName>
</protein>
<dbReference type="KEGG" id="bpz:BP1026B_II1901"/>
<proteinExistence type="predicted"/>
<accession>A0A0H3HZ02</accession>
<name>A0A0H3HZ02_BURP2</name>
<evidence type="ECO:0000313" key="1">
    <source>
        <dbReference type="EMBL" id="AFI70133.1"/>
    </source>
</evidence>
<gene>
    <name evidence="1" type="ordered locus">BP1026B_II1901</name>
</gene>
<sequence length="172" mass="19641">MQPLSGVRQPKIRLRRRSATITYNTAHCFYYKGVLRFLHVYINAAAQADKRRVSSKTDAHEALVYVPPCGRHRESSLCARRCVLAVEFRSHPYRQWCRSPARGASIRLCRAAGYSALVIRAANRASTMATRHEQRCEQRVPHVHGFCLPRMSHADAGQFDLESLAFTRKRMG</sequence>
<organism evidence="1 2">
    <name type="scientific">Burkholderia pseudomallei (strain 1026b)</name>
    <dbReference type="NCBI Taxonomy" id="884204"/>
    <lineage>
        <taxon>Bacteria</taxon>
        <taxon>Pseudomonadati</taxon>
        <taxon>Pseudomonadota</taxon>
        <taxon>Betaproteobacteria</taxon>
        <taxon>Burkholderiales</taxon>
        <taxon>Burkholderiaceae</taxon>
        <taxon>Burkholderia</taxon>
        <taxon>pseudomallei group</taxon>
    </lineage>
</organism>
<reference evidence="1 2" key="1">
    <citation type="journal article" date="2012" name="PLoS ONE">
        <title>Evolution of Burkholderia pseudomallei in recurrent melioidosis.</title>
        <authorList>
            <person name="Hayden H.S."/>
            <person name="Lim R."/>
            <person name="Brittnacher M.J."/>
            <person name="Sims E.H."/>
            <person name="Ramage E.R."/>
            <person name="Fong C."/>
            <person name="Wu Z."/>
            <person name="Crist E."/>
            <person name="Chang J."/>
            <person name="Zhou Y."/>
            <person name="Radey M."/>
            <person name="Rohmer L."/>
            <person name="Haugen E."/>
            <person name="Gillett W."/>
            <person name="Wuthiekanun V."/>
            <person name="Peacock S.J."/>
            <person name="Kaul R."/>
            <person name="Miller S.I."/>
            <person name="Manoil C."/>
            <person name="Jacobs M.A."/>
        </authorList>
    </citation>
    <scope>NUCLEOTIDE SEQUENCE [LARGE SCALE GENOMIC DNA]</scope>
    <source>
        <strain evidence="1 2">1026b</strain>
    </source>
</reference>
<dbReference type="EMBL" id="CP002834">
    <property type="protein sequence ID" value="AFI70133.1"/>
    <property type="molecule type" value="Genomic_DNA"/>
</dbReference>
<dbReference type="AlphaFoldDB" id="A0A0H3HZ02"/>